<dbReference type="Proteomes" id="UP000714275">
    <property type="component" value="Unassembled WGS sequence"/>
</dbReference>
<dbReference type="OrthoDB" id="3048541at2759"/>
<reference evidence="1" key="1">
    <citation type="journal article" date="2020" name="New Phytol.">
        <title>Comparative genomics reveals dynamic genome evolution in host specialist ectomycorrhizal fungi.</title>
        <authorList>
            <person name="Lofgren L.A."/>
            <person name="Nguyen N.H."/>
            <person name="Vilgalys R."/>
            <person name="Ruytinx J."/>
            <person name="Liao H.L."/>
            <person name="Branco S."/>
            <person name="Kuo A."/>
            <person name="LaButti K."/>
            <person name="Lipzen A."/>
            <person name="Andreopoulos W."/>
            <person name="Pangilinan J."/>
            <person name="Riley R."/>
            <person name="Hundley H."/>
            <person name="Na H."/>
            <person name="Barry K."/>
            <person name="Grigoriev I.V."/>
            <person name="Stajich J.E."/>
            <person name="Kennedy P.G."/>
        </authorList>
    </citation>
    <scope>NUCLEOTIDE SEQUENCE</scope>
    <source>
        <strain evidence="1">DOB743</strain>
    </source>
</reference>
<proteinExistence type="predicted"/>
<gene>
    <name evidence="1" type="ORF">EV702DRAFT_1279051</name>
</gene>
<dbReference type="EMBL" id="JABBWD010000024">
    <property type="protein sequence ID" value="KAG1776828.1"/>
    <property type="molecule type" value="Genomic_DNA"/>
</dbReference>
<comment type="caution">
    <text evidence="1">The sequence shown here is derived from an EMBL/GenBank/DDBJ whole genome shotgun (WGS) entry which is preliminary data.</text>
</comment>
<accession>A0A9P6ZU60</accession>
<keyword evidence="2" id="KW-1185">Reference proteome</keyword>
<organism evidence="1 2">
    <name type="scientific">Suillus placidus</name>
    <dbReference type="NCBI Taxonomy" id="48579"/>
    <lineage>
        <taxon>Eukaryota</taxon>
        <taxon>Fungi</taxon>
        <taxon>Dikarya</taxon>
        <taxon>Basidiomycota</taxon>
        <taxon>Agaricomycotina</taxon>
        <taxon>Agaricomycetes</taxon>
        <taxon>Agaricomycetidae</taxon>
        <taxon>Boletales</taxon>
        <taxon>Suillineae</taxon>
        <taxon>Suillaceae</taxon>
        <taxon>Suillus</taxon>
    </lineage>
</organism>
<dbReference type="AlphaFoldDB" id="A0A9P6ZU60"/>
<evidence type="ECO:0000313" key="2">
    <source>
        <dbReference type="Proteomes" id="UP000714275"/>
    </source>
</evidence>
<name>A0A9P6ZU60_9AGAM</name>
<sequence>MMARMAYHSLSTLGIQTHSMPDQSLVSCSHRTRALHTSGTATSVGPIWSFATDGDATRCAAGHKLFIKAPLSEDSPLYRFAHQPHGAEPVTGDGKSHLISTINTYSSEFARLYGLQPGLSLIMDESSIRWSCCITLCGCRLMMKRLSSSSCTQMTLKMSLALWS</sequence>
<evidence type="ECO:0000313" key="1">
    <source>
        <dbReference type="EMBL" id="KAG1776828.1"/>
    </source>
</evidence>
<protein>
    <submittedName>
        <fullName evidence="1">Uncharacterized protein</fullName>
    </submittedName>
</protein>